<evidence type="ECO:0000256" key="7">
    <source>
        <dbReference type="ARBA" id="ARBA00076083"/>
    </source>
</evidence>
<evidence type="ECO:0000256" key="2">
    <source>
        <dbReference type="ARBA" id="ARBA00022723"/>
    </source>
</evidence>
<keyword evidence="3" id="KW-0408">Iron</keyword>
<dbReference type="PROSITE" id="PS51354">
    <property type="entry name" value="GLUTAREDOXIN_2"/>
    <property type="match status" value="1"/>
</dbReference>
<comment type="caution">
    <text evidence="9">The sequence shown here is derived from an EMBL/GenBank/DDBJ whole genome shotgun (WGS) entry which is preliminary data.</text>
</comment>
<dbReference type="Pfam" id="PF00462">
    <property type="entry name" value="Glutaredoxin"/>
    <property type="match status" value="1"/>
</dbReference>
<evidence type="ECO:0000256" key="3">
    <source>
        <dbReference type="ARBA" id="ARBA00023004"/>
    </source>
</evidence>
<dbReference type="Gene3D" id="3.40.30.10">
    <property type="entry name" value="Glutaredoxin"/>
    <property type="match status" value="1"/>
</dbReference>
<evidence type="ECO:0000256" key="6">
    <source>
        <dbReference type="ARBA" id="ARBA00067456"/>
    </source>
</evidence>
<dbReference type="NCBIfam" id="TIGR00365">
    <property type="entry name" value="Grx4 family monothiol glutaredoxin"/>
    <property type="match status" value="1"/>
</dbReference>
<evidence type="ECO:0000313" key="9">
    <source>
        <dbReference type="EMBL" id="KAI6660514.1"/>
    </source>
</evidence>
<dbReference type="InterPro" id="IPR004480">
    <property type="entry name" value="Monothiol_GRX-rel"/>
</dbReference>
<evidence type="ECO:0000256" key="1">
    <source>
        <dbReference type="ARBA" id="ARBA00022714"/>
    </source>
</evidence>
<keyword evidence="1" id="KW-0001">2Fe-2S</keyword>
<dbReference type="PANTHER" id="PTHR10293">
    <property type="entry name" value="GLUTAREDOXIN FAMILY MEMBER"/>
    <property type="match status" value="1"/>
</dbReference>
<accession>A0AAV7KJX7</accession>
<dbReference type="GO" id="GO:0046872">
    <property type="term" value="F:metal ion binding"/>
    <property type="evidence" value="ECO:0007669"/>
    <property type="project" value="UniProtKB-KW"/>
</dbReference>
<evidence type="ECO:0000313" key="10">
    <source>
        <dbReference type="Proteomes" id="UP001165289"/>
    </source>
</evidence>
<protein>
    <recommendedName>
        <fullName evidence="6">Glutaredoxin-related protein 5, mitochondrial</fullName>
    </recommendedName>
    <alternativeName>
        <fullName evidence="7">Monothiol glutaredoxin-5</fullName>
    </alternativeName>
</protein>
<dbReference type="CDD" id="cd03028">
    <property type="entry name" value="GRX_PICOT_like"/>
    <property type="match status" value="1"/>
</dbReference>
<proteinExistence type="predicted"/>
<dbReference type="EMBL" id="JAKMXF010000033">
    <property type="protein sequence ID" value="KAI6660514.1"/>
    <property type="molecule type" value="Genomic_DNA"/>
</dbReference>
<name>A0AAV7KJX7_9METZ</name>
<reference evidence="9 10" key="1">
    <citation type="journal article" date="2023" name="BMC Biol.">
        <title>The compact genome of the sponge Oopsacas minuta (Hexactinellida) is lacking key metazoan core genes.</title>
        <authorList>
            <person name="Santini S."/>
            <person name="Schenkelaars Q."/>
            <person name="Jourda C."/>
            <person name="Duchesne M."/>
            <person name="Belahbib H."/>
            <person name="Rocher C."/>
            <person name="Selva M."/>
            <person name="Riesgo A."/>
            <person name="Vervoort M."/>
            <person name="Leys S.P."/>
            <person name="Kodjabachian L."/>
            <person name="Le Bivic A."/>
            <person name="Borchiellini C."/>
            <person name="Claverie J.M."/>
            <person name="Renard E."/>
        </authorList>
    </citation>
    <scope>NUCLEOTIDE SEQUENCE [LARGE SCALE GENOMIC DNA]</scope>
    <source>
        <strain evidence="9">SPO-2</strain>
    </source>
</reference>
<evidence type="ECO:0000259" key="8">
    <source>
        <dbReference type="Pfam" id="PF00462"/>
    </source>
</evidence>
<evidence type="ECO:0000256" key="5">
    <source>
        <dbReference type="ARBA" id="ARBA00023284"/>
    </source>
</evidence>
<dbReference type="AlphaFoldDB" id="A0AAV7KJX7"/>
<dbReference type="FunFam" id="3.40.30.10:FF:000005">
    <property type="entry name" value="Glutaredoxin 5"/>
    <property type="match status" value="1"/>
</dbReference>
<dbReference type="GO" id="GO:0005759">
    <property type="term" value="C:mitochondrial matrix"/>
    <property type="evidence" value="ECO:0007669"/>
    <property type="project" value="TreeGrafter"/>
</dbReference>
<dbReference type="SUPFAM" id="SSF52833">
    <property type="entry name" value="Thioredoxin-like"/>
    <property type="match status" value="1"/>
</dbReference>
<evidence type="ECO:0000256" key="4">
    <source>
        <dbReference type="ARBA" id="ARBA00023014"/>
    </source>
</evidence>
<feature type="domain" description="Glutaredoxin" evidence="8">
    <location>
        <begin position="72"/>
        <end position="135"/>
    </location>
</feature>
<gene>
    <name evidence="9" type="ORF">LOD99_14098</name>
</gene>
<dbReference type="GO" id="GO:0051537">
    <property type="term" value="F:2 iron, 2 sulfur cluster binding"/>
    <property type="evidence" value="ECO:0007669"/>
    <property type="project" value="UniProtKB-KW"/>
</dbReference>
<organism evidence="9 10">
    <name type="scientific">Oopsacas minuta</name>
    <dbReference type="NCBI Taxonomy" id="111878"/>
    <lineage>
        <taxon>Eukaryota</taxon>
        <taxon>Metazoa</taxon>
        <taxon>Porifera</taxon>
        <taxon>Hexactinellida</taxon>
        <taxon>Hexasterophora</taxon>
        <taxon>Lyssacinosida</taxon>
        <taxon>Leucopsacidae</taxon>
        <taxon>Oopsacas</taxon>
    </lineage>
</organism>
<sequence length="169" mass="19330">MAYKKVLNLRKLITISTLHPVITTRYISTSLYYSIPYTLPMAIPQRRLYSDTTEEDSEVNTQIRTLINSDKVVVFMKGTPERPMCGFSKAVVQILQIHGVQFSSINVLEDNSLRQGVKEYTSWPTIPQIFFNGELLGGMDILFKMHQEDELVTELEKIGIKSRLANDTK</sequence>
<keyword evidence="4" id="KW-0411">Iron-sulfur</keyword>
<dbReference type="InterPro" id="IPR002109">
    <property type="entry name" value="Glutaredoxin"/>
</dbReference>
<keyword evidence="10" id="KW-1185">Reference proteome</keyword>
<dbReference type="InterPro" id="IPR036249">
    <property type="entry name" value="Thioredoxin-like_sf"/>
</dbReference>
<dbReference type="InterPro" id="IPR033658">
    <property type="entry name" value="GRX_PICOT-like"/>
</dbReference>
<keyword evidence="2" id="KW-0479">Metal-binding</keyword>
<keyword evidence="5" id="KW-0676">Redox-active center</keyword>
<dbReference type="Proteomes" id="UP001165289">
    <property type="component" value="Unassembled WGS sequence"/>
</dbReference>
<dbReference type="PANTHER" id="PTHR10293:SF16">
    <property type="entry name" value="GLUTAREDOXIN-RELATED PROTEIN 5, MITOCHONDRIAL"/>
    <property type="match status" value="1"/>
</dbReference>